<dbReference type="PIRSF" id="PIRSF006066">
    <property type="entry name" value="HI0050"/>
    <property type="match status" value="1"/>
</dbReference>
<feature type="transmembrane region" description="Helical" evidence="7">
    <location>
        <begin position="409"/>
        <end position="430"/>
    </location>
</feature>
<keyword evidence="5 7" id="KW-1133">Transmembrane helix</keyword>
<evidence type="ECO:0000256" key="1">
    <source>
        <dbReference type="ARBA" id="ARBA00004429"/>
    </source>
</evidence>
<comment type="function">
    <text evidence="7">Part of the tripartite ATP-independent periplasmic (TRAP) transport system.</text>
</comment>
<comment type="similarity">
    <text evidence="7">Belongs to the TRAP transporter large permease family.</text>
</comment>
<evidence type="ECO:0000313" key="9">
    <source>
        <dbReference type="EMBL" id="ASM73603.1"/>
    </source>
</evidence>
<proteinExistence type="inferred from homology"/>
<sequence length="436" mass="46677">MGPYEISLFVLVLLVVTLGSGIWIMASLVIVGLVSQYIIADFSFVKMGTISATIISRNSMSWELSAIPLFIWMGELLFRTRLSQSMFEGLTPFVNRIPGRLLHTSVLGSTMFAAVSGSSAATTTTVGRITVGELLGRGYDRALTTGSLAGAGTLGLLIPPSIILIIYGVIAEVSIIRLFAAGVLPGLLIAVLYSGYIIIRATLNPDIAPKRDVTYSTCELLSAARKLLPVIILMAVILGAIYSGVATPSEAAAIGLAATIVITLILRQLSWDVFYDSLKSAVKVSAMITSLVVCAAVLASSMSYVRLPQSIAEIIVDLAPSEFQLILLLAVFYIFLGLFLDGTSITVMSLPITMPIVMAAGVDPIWFGIFLVIMIELGQITPPVGFNLYLLQNLTGDSLPRVARATLPFFFLLCLGVAILYAFPQIVLWLPQVIYG</sequence>
<accession>A0A221K408</accession>
<comment type="subunit">
    <text evidence="7">The complex comprises the extracytoplasmic solute receptor protein and the two transmembrane proteins.</text>
</comment>
<dbReference type="AlphaFoldDB" id="A0A221K408"/>
<dbReference type="NCBIfam" id="TIGR00786">
    <property type="entry name" value="dctM"/>
    <property type="match status" value="1"/>
</dbReference>
<organism evidence="9 10">
    <name type="scientific">Pseudosulfitobacter pseudonitzschiae</name>
    <dbReference type="NCBI Taxonomy" id="1402135"/>
    <lineage>
        <taxon>Bacteria</taxon>
        <taxon>Pseudomonadati</taxon>
        <taxon>Pseudomonadota</taxon>
        <taxon>Alphaproteobacteria</taxon>
        <taxon>Rhodobacterales</taxon>
        <taxon>Roseobacteraceae</taxon>
        <taxon>Pseudosulfitobacter</taxon>
    </lineage>
</organism>
<dbReference type="RefSeq" id="WP_089421365.1">
    <property type="nucleotide sequence ID" value="NZ_CP022415.1"/>
</dbReference>
<gene>
    <name evidence="9" type="primary">dctM</name>
    <name evidence="9" type="ORF">SULPSESMR1_02813</name>
</gene>
<feature type="transmembrane region" description="Helical" evidence="7">
    <location>
        <begin position="323"/>
        <end position="340"/>
    </location>
</feature>
<dbReference type="Proteomes" id="UP000199754">
    <property type="component" value="Chromosome"/>
</dbReference>
<evidence type="ECO:0000256" key="3">
    <source>
        <dbReference type="ARBA" id="ARBA00022519"/>
    </source>
</evidence>
<keyword evidence="6 7" id="KW-0472">Membrane</keyword>
<feature type="transmembrane region" description="Helical" evidence="7">
    <location>
        <begin position="227"/>
        <end position="245"/>
    </location>
</feature>
<protein>
    <recommendedName>
        <fullName evidence="7">TRAP transporter large permease protein</fullName>
    </recommendedName>
</protein>
<dbReference type="GO" id="GO:0005886">
    <property type="term" value="C:plasma membrane"/>
    <property type="evidence" value="ECO:0007669"/>
    <property type="project" value="UniProtKB-SubCell"/>
</dbReference>
<feature type="transmembrane region" description="Helical" evidence="7">
    <location>
        <begin position="251"/>
        <end position="269"/>
    </location>
</feature>
<feature type="transmembrane region" description="Helical" evidence="7">
    <location>
        <begin position="7"/>
        <end position="40"/>
    </location>
</feature>
<dbReference type="PANTHER" id="PTHR33362:SF5">
    <property type="entry name" value="C4-DICARBOXYLATE TRAP TRANSPORTER LARGE PERMEASE PROTEIN DCTM"/>
    <property type="match status" value="1"/>
</dbReference>
<dbReference type="EMBL" id="CP022415">
    <property type="protein sequence ID" value="ASM73603.1"/>
    <property type="molecule type" value="Genomic_DNA"/>
</dbReference>
<keyword evidence="3 7" id="KW-0997">Cell inner membrane</keyword>
<evidence type="ECO:0000256" key="4">
    <source>
        <dbReference type="ARBA" id="ARBA00022692"/>
    </source>
</evidence>
<dbReference type="OrthoDB" id="9790209at2"/>
<dbReference type="PANTHER" id="PTHR33362">
    <property type="entry name" value="SIALIC ACID TRAP TRANSPORTER PERMEASE PROTEIN SIAT-RELATED"/>
    <property type="match status" value="1"/>
</dbReference>
<dbReference type="KEGG" id="spse:SULPSESMR1_02813"/>
<evidence type="ECO:0000256" key="5">
    <source>
        <dbReference type="ARBA" id="ARBA00022989"/>
    </source>
</evidence>
<keyword evidence="10" id="KW-1185">Reference proteome</keyword>
<evidence type="ECO:0000256" key="2">
    <source>
        <dbReference type="ARBA" id="ARBA00022475"/>
    </source>
</evidence>
<feature type="domain" description="TRAP C4-dicarboxylate transport system permease DctM subunit" evidence="8">
    <location>
        <begin position="11"/>
        <end position="426"/>
    </location>
</feature>
<evidence type="ECO:0000256" key="6">
    <source>
        <dbReference type="ARBA" id="ARBA00023136"/>
    </source>
</evidence>
<keyword evidence="7" id="KW-0813">Transport</keyword>
<feature type="transmembrane region" description="Helical" evidence="7">
    <location>
        <begin position="147"/>
        <end position="170"/>
    </location>
</feature>
<reference evidence="9 10" key="1">
    <citation type="submission" date="2017-07" db="EMBL/GenBank/DDBJ databases">
        <title>Genome Sequence of Sulfitobacter pseudonitzschiae Strain SMR1 Isolated from a culture of the Diatom Skeletonema marinoi.</title>
        <authorList>
            <person name="Topel M."/>
            <person name="Pinder M.I.M."/>
            <person name="Johansson O.N."/>
            <person name="Kourtchenko O."/>
            <person name="Godhe A."/>
            <person name="Clarke A.K."/>
        </authorList>
    </citation>
    <scope>NUCLEOTIDE SEQUENCE [LARGE SCALE GENOMIC DNA]</scope>
    <source>
        <strain evidence="9 10">SMR1</strain>
    </source>
</reference>
<dbReference type="Pfam" id="PF06808">
    <property type="entry name" value="DctM"/>
    <property type="match status" value="1"/>
</dbReference>
<evidence type="ECO:0000256" key="7">
    <source>
        <dbReference type="RuleBase" id="RU369079"/>
    </source>
</evidence>
<name>A0A221K408_9RHOB</name>
<comment type="subcellular location">
    <subcellularLocation>
        <location evidence="1 7">Cell inner membrane</location>
        <topology evidence="1 7">Multi-pass membrane protein</topology>
    </subcellularLocation>
</comment>
<evidence type="ECO:0000259" key="8">
    <source>
        <dbReference type="Pfam" id="PF06808"/>
    </source>
</evidence>
<evidence type="ECO:0000313" key="10">
    <source>
        <dbReference type="Proteomes" id="UP000199754"/>
    </source>
</evidence>
<feature type="transmembrane region" description="Helical" evidence="7">
    <location>
        <begin position="281"/>
        <end position="303"/>
    </location>
</feature>
<dbReference type="InterPro" id="IPR010656">
    <property type="entry name" value="DctM"/>
</dbReference>
<dbReference type="GO" id="GO:0022857">
    <property type="term" value="F:transmembrane transporter activity"/>
    <property type="evidence" value="ECO:0007669"/>
    <property type="project" value="UniProtKB-UniRule"/>
</dbReference>
<keyword evidence="4 7" id="KW-0812">Transmembrane</keyword>
<comment type="caution">
    <text evidence="7">Lacks conserved residue(s) required for the propagation of feature annotation.</text>
</comment>
<keyword evidence="2" id="KW-1003">Cell membrane</keyword>
<dbReference type="InterPro" id="IPR004681">
    <property type="entry name" value="TRAP_DctM"/>
</dbReference>
<feature type="transmembrane region" description="Helical" evidence="7">
    <location>
        <begin position="176"/>
        <end position="199"/>
    </location>
</feature>